<reference evidence="1" key="2">
    <citation type="submission" date="2020-11" db="EMBL/GenBank/DDBJ databases">
        <authorList>
            <person name="McCartney M.A."/>
            <person name="Auch B."/>
            <person name="Kono T."/>
            <person name="Mallez S."/>
            <person name="Becker A."/>
            <person name="Gohl D.M."/>
            <person name="Silverstein K.A.T."/>
            <person name="Koren S."/>
            <person name="Bechman K.B."/>
            <person name="Herman A."/>
            <person name="Abrahante J.E."/>
            <person name="Garbe J."/>
        </authorList>
    </citation>
    <scope>NUCLEOTIDE SEQUENCE</scope>
    <source>
        <strain evidence="1">Duluth1</strain>
        <tissue evidence="1">Whole animal</tissue>
    </source>
</reference>
<sequence length="123" mass="14098">MICTESITDTIATDYNACGGWVHQTCANFTSENDQHSDFVQTYICKSCRLMDQHETDHDTETTPRVPQTEGCPPLLQNPNIQLIYMMTIMMSMMMKHTLLTRIHLIQARSLTRKLYTQSVLPA</sequence>
<evidence type="ECO:0000313" key="1">
    <source>
        <dbReference type="EMBL" id="KAH3855209.1"/>
    </source>
</evidence>
<evidence type="ECO:0000313" key="2">
    <source>
        <dbReference type="Proteomes" id="UP000828390"/>
    </source>
</evidence>
<reference evidence="1" key="1">
    <citation type="journal article" date="2019" name="bioRxiv">
        <title>The Genome of the Zebra Mussel, Dreissena polymorpha: A Resource for Invasive Species Research.</title>
        <authorList>
            <person name="McCartney M.A."/>
            <person name="Auch B."/>
            <person name="Kono T."/>
            <person name="Mallez S."/>
            <person name="Zhang Y."/>
            <person name="Obille A."/>
            <person name="Becker A."/>
            <person name="Abrahante J.E."/>
            <person name="Garbe J."/>
            <person name="Badalamenti J.P."/>
            <person name="Herman A."/>
            <person name="Mangelson H."/>
            <person name="Liachko I."/>
            <person name="Sullivan S."/>
            <person name="Sone E.D."/>
            <person name="Koren S."/>
            <person name="Silverstein K.A.T."/>
            <person name="Beckman K.B."/>
            <person name="Gohl D.M."/>
        </authorList>
    </citation>
    <scope>NUCLEOTIDE SEQUENCE</scope>
    <source>
        <strain evidence="1">Duluth1</strain>
        <tissue evidence="1">Whole animal</tissue>
    </source>
</reference>
<dbReference type="InterPro" id="IPR011011">
    <property type="entry name" value="Znf_FYVE_PHD"/>
</dbReference>
<dbReference type="Proteomes" id="UP000828390">
    <property type="component" value="Unassembled WGS sequence"/>
</dbReference>
<organism evidence="1 2">
    <name type="scientific">Dreissena polymorpha</name>
    <name type="common">Zebra mussel</name>
    <name type="synonym">Mytilus polymorpha</name>
    <dbReference type="NCBI Taxonomy" id="45954"/>
    <lineage>
        <taxon>Eukaryota</taxon>
        <taxon>Metazoa</taxon>
        <taxon>Spiralia</taxon>
        <taxon>Lophotrochozoa</taxon>
        <taxon>Mollusca</taxon>
        <taxon>Bivalvia</taxon>
        <taxon>Autobranchia</taxon>
        <taxon>Heteroconchia</taxon>
        <taxon>Euheterodonta</taxon>
        <taxon>Imparidentia</taxon>
        <taxon>Neoheterodontei</taxon>
        <taxon>Myida</taxon>
        <taxon>Dreissenoidea</taxon>
        <taxon>Dreissenidae</taxon>
        <taxon>Dreissena</taxon>
    </lineage>
</organism>
<gene>
    <name evidence="1" type="ORF">DPMN_097773</name>
</gene>
<dbReference type="SUPFAM" id="SSF57903">
    <property type="entry name" value="FYVE/PHD zinc finger"/>
    <property type="match status" value="1"/>
</dbReference>
<dbReference type="EMBL" id="JAIWYP010000003">
    <property type="protein sequence ID" value="KAH3855209.1"/>
    <property type="molecule type" value="Genomic_DNA"/>
</dbReference>
<comment type="caution">
    <text evidence="1">The sequence shown here is derived from an EMBL/GenBank/DDBJ whole genome shotgun (WGS) entry which is preliminary data.</text>
</comment>
<keyword evidence="2" id="KW-1185">Reference proteome</keyword>
<protein>
    <submittedName>
        <fullName evidence="1">Uncharacterized protein</fullName>
    </submittedName>
</protein>
<proteinExistence type="predicted"/>
<dbReference type="AlphaFoldDB" id="A0A9D4R514"/>
<name>A0A9D4R514_DREPO</name>
<accession>A0A9D4R514</accession>